<feature type="transmembrane region" description="Helical" evidence="1">
    <location>
        <begin position="55"/>
        <end position="76"/>
    </location>
</feature>
<feature type="transmembrane region" description="Helical" evidence="1">
    <location>
        <begin position="149"/>
        <end position="166"/>
    </location>
</feature>
<dbReference type="Proteomes" id="UP000034607">
    <property type="component" value="Unassembled WGS sequence"/>
</dbReference>
<name>A0A0G1RFW7_9BACT</name>
<gene>
    <name evidence="2" type="ORF">UX78_C0014G0015</name>
</gene>
<reference evidence="2 3" key="1">
    <citation type="journal article" date="2015" name="Nature">
        <title>rRNA introns, odd ribosomes, and small enigmatic genomes across a large radiation of phyla.</title>
        <authorList>
            <person name="Brown C.T."/>
            <person name="Hug L.A."/>
            <person name="Thomas B.C."/>
            <person name="Sharon I."/>
            <person name="Castelle C.J."/>
            <person name="Singh A."/>
            <person name="Wilkins M.J."/>
            <person name="Williams K.H."/>
            <person name="Banfield J.F."/>
        </authorList>
    </citation>
    <scope>NUCLEOTIDE SEQUENCE [LARGE SCALE GENOMIC DNA]</scope>
</reference>
<feature type="transmembrane region" description="Helical" evidence="1">
    <location>
        <begin position="205"/>
        <end position="225"/>
    </location>
</feature>
<evidence type="ECO:0000256" key="1">
    <source>
        <dbReference type="SAM" id="Phobius"/>
    </source>
</evidence>
<feature type="transmembrane region" description="Helical" evidence="1">
    <location>
        <begin position="115"/>
        <end position="137"/>
    </location>
</feature>
<accession>A0A0G1RFW7</accession>
<dbReference type="EMBL" id="LCNM01000014">
    <property type="protein sequence ID" value="KKU55962.1"/>
    <property type="molecule type" value="Genomic_DNA"/>
</dbReference>
<keyword evidence="1" id="KW-0812">Transmembrane</keyword>
<feature type="transmembrane region" description="Helical" evidence="1">
    <location>
        <begin position="237"/>
        <end position="255"/>
    </location>
</feature>
<proteinExistence type="predicted"/>
<feature type="transmembrane region" description="Helical" evidence="1">
    <location>
        <begin position="33"/>
        <end position="48"/>
    </location>
</feature>
<evidence type="ECO:0000313" key="3">
    <source>
        <dbReference type="Proteomes" id="UP000034607"/>
    </source>
</evidence>
<sequence>MRKRQKMVATAGSLGVGLLLAQAAPLEWRYPLVGLFAASTWVLSAWSLREGLSGVEWLTVLLPQVLFTGSVGMFYILLPGSWWARGAVMLFFGVGQYALLLTANIFSVAAIRTIALFRAASAVGFVMTLVTGFFVYNTIWSFRLPFWEVGIWVWLTSWAMLLPALWSVKLDRFLSKEVITYSFWQAVLVGVLAMTISFWPITVAVLSVFLCTILYILMGITQHYFADRLLPRMVWEYVTIGGVVAATVLLTAGWGI</sequence>
<dbReference type="AlphaFoldDB" id="A0A0G1RFW7"/>
<keyword evidence="1" id="KW-0472">Membrane</keyword>
<organism evidence="2 3">
    <name type="scientific">Candidatus Amesbacteria bacterium GW2011_GWA2_47_11</name>
    <dbReference type="NCBI Taxonomy" id="1618357"/>
    <lineage>
        <taxon>Bacteria</taxon>
        <taxon>Candidatus Amesiibacteriota</taxon>
    </lineage>
</organism>
<keyword evidence="1" id="KW-1133">Transmembrane helix</keyword>
<protein>
    <submittedName>
        <fullName evidence="2">Uncharacterized protein</fullName>
    </submittedName>
</protein>
<comment type="caution">
    <text evidence="2">The sequence shown here is derived from an EMBL/GenBank/DDBJ whole genome shotgun (WGS) entry which is preliminary data.</text>
</comment>
<feature type="transmembrane region" description="Helical" evidence="1">
    <location>
        <begin position="82"/>
        <end position="103"/>
    </location>
</feature>
<feature type="transmembrane region" description="Helical" evidence="1">
    <location>
        <begin position="178"/>
        <end position="199"/>
    </location>
</feature>
<evidence type="ECO:0000313" key="2">
    <source>
        <dbReference type="EMBL" id="KKU55962.1"/>
    </source>
</evidence>